<dbReference type="SUPFAM" id="SSF46894">
    <property type="entry name" value="C-terminal effector domain of the bipartite response regulators"/>
    <property type="match status" value="1"/>
</dbReference>
<reference evidence="4 5" key="1">
    <citation type="submission" date="2018-06" db="EMBL/GenBank/DDBJ databases">
        <title>Genomic Encyclopedia of Archaeal and Bacterial Type Strains, Phase II (KMG-II): from individual species to whole genera.</title>
        <authorList>
            <person name="Goeker M."/>
        </authorList>
    </citation>
    <scope>NUCLEOTIDE SEQUENCE [LARGE SCALE GENOMIC DNA]</scope>
    <source>
        <strain evidence="4 5">DSM 24464</strain>
    </source>
</reference>
<feature type="coiled-coil region" evidence="1">
    <location>
        <begin position="385"/>
        <end position="432"/>
    </location>
</feature>
<evidence type="ECO:0000256" key="1">
    <source>
        <dbReference type="SAM" id="Coils"/>
    </source>
</evidence>
<keyword evidence="2" id="KW-0472">Membrane</keyword>
<organism evidence="4 5">
    <name type="scientific">Olleya aquimaris</name>
    <dbReference type="NCBI Taxonomy" id="639310"/>
    <lineage>
        <taxon>Bacteria</taxon>
        <taxon>Pseudomonadati</taxon>
        <taxon>Bacteroidota</taxon>
        <taxon>Flavobacteriia</taxon>
        <taxon>Flavobacteriales</taxon>
        <taxon>Flavobacteriaceae</taxon>
    </lineage>
</organism>
<name>A0A327RM68_9FLAO</name>
<dbReference type="Gene3D" id="1.10.10.10">
    <property type="entry name" value="Winged helix-like DNA-binding domain superfamily/Winged helix DNA-binding domain"/>
    <property type="match status" value="1"/>
</dbReference>
<sequence length="526" mass="62009">MKGLIYSHYIFRWFFTSLFVFGLISKIQSQNHDYNRLYDSADVYVISKPKLASQFLDSIPIEAKDFNIKSLKRYYAIRARIDYQQHNFTSAYKNWVSSYNSATSQNDLDFAIYSSINLFDVLIEINKEDEALHYIKKAEEFSIKLKDNNRLMMVRQIPAFSKFKLENWAKCTEILEKDLEDYKHLEDKYLYAYALHMLTISHLSLGNYQQAYDYFNQYDAISDQNQVTTDTYYKASQHFYLSKYFNNKNQVDSSIAHIQNLYKLKPSLDFELKKKLYEHSVDVYQKADNLELKTAYQDSLLALVSEMSTKNLNEGFKLNDSLLKTQSELEVTTKKKRQNLILALTILTISLILGLLFFKNFRKIKGKLSVFKNKISELSYLKHNQDKLNAKVHGLEEYIKNLKQDIKSISNIREVTEQREKIKELYKNLHLDSYNVLKDGENHLGLINELNVDFFKQLNEKYPELNESESIICYYLSMGFKNKEIAFFLNTSIRSIESKRYRITKKMNLVKADVTLIEKLESLNNS</sequence>
<dbReference type="SMART" id="SM00421">
    <property type="entry name" value="HTH_LUXR"/>
    <property type="match status" value="1"/>
</dbReference>
<feature type="transmembrane region" description="Helical" evidence="2">
    <location>
        <begin position="340"/>
        <end position="358"/>
    </location>
</feature>
<accession>A0A327RM68</accession>
<protein>
    <submittedName>
        <fullName evidence="4">Regulatory LuxR family protein</fullName>
    </submittedName>
</protein>
<dbReference type="GO" id="GO:0003677">
    <property type="term" value="F:DNA binding"/>
    <property type="evidence" value="ECO:0007669"/>
    <property type="project" value="InterPro"/>
</dbReference>
<dbReference type="RefSeq" id="WP_111658737.1">
    <property type="nucleotide sequence ID" value="NZ_QLLO01000001.1"/>
</dbReference>
<keyword evidence="5" id="KW-1185">Reference proteome</keyword>
<dbReference type="AlphaFoldDB" id="A0A327RM68"/>
<evidence type="ECO:0000313" key="4">
    <source>
        <dbReference type="EMBL" id="RAJ18106.1"/>
    </source>
</evidence>
<comment type="caution">
    <text evidence="4">The sequence shown here is derived from an EMBL/GenBank/DDBJ whole genome shotgun (WGS) entry which is preliminary data.</text>
</comment>
<dbReference type="InterPro" id="IPR011990">
    <property type="entry name" value="TPR-like_helical_dom_sf"/>
</dbReference>
<keyword evidence="2" id="KW-1133">Transmembrane helix</keyword>
<gene>
    <name evidence="4" type="ORF">LY08_00379</name>
</gene>
<dbReference type="InterPro" id="IPR000792">
    <property type="entry name" value="Tscrpt_reg_LuxR_C"/>
</dbReference>
<evidence type="ECO:0000313" key="5">
    <source>
        <dbReference type="Proteomes" id="UP000248703"/>
    </source>
</evidence>
<dbReference type="Gene3D" id="1.25.40.10">
    <property type="entry name" value="Tetratricopeptide repeat domain"/>
    <property type="match status" value="1"/>
</dbReference>
<feature type="domain" description="HTH luxR-type" evidence="3">
    <location>
        <begin position="462"/>
        <end position="520"/>
    </location>
</feature>
<keyword evidence="1" id="KW-0175">Coiled coil</keyword>
<dbReference type="Proteomes" id="UP000248703">
    <property type="component" value="Unassembled WGS sequence"/>
</dbReference>
<dbReference type="SUPFAM" id="SSF48452">
    <property type="entry name" value="TPR-like"/>
    <property type="match status" value="1"/>
</dbReference>
<dbReference type="GO" id="GO:0006355">
    <property type="term" value="P:regulation of DNA-templated transcription"/>
    <property type="evidence" value="ECO:0007669"/>
    <property type="project" value="InterPro"/>
</dbReference>
<proteinExistence type="predicted"/>
<evidence type="ECO:0000256" key="2">
    <source>
        <dbReference type="SAM" id="Phobius"/>
    </source>
</evidence>
<evidence type="ECO:0000259" key="3">
    <source>
        <dbReference type="SMART" id="SM00421"/>
    </source>
</evidence>
<dbReference type="InterPro" id="IPR016032">
    <property type="entry name" value="Sig_transdc_resp-reg_C-effctor"/>
</dbReference>
<dbReference type="OrthoDB" id="1454352at2"/>
<dbReference type="EMBL" id="QLLO01000001">
    <property type="protein sequence ID" value="RAJ18106.1"/>
    <property type="molecule type" value="Genomic_DNA"/>
</dbReference>
<dbReference type="InterPro" id="IPR036388">
    <property type="entry name" value="WH-like_DNA-bd_sf"/>
</dbReference>
<keyword evidence="2" id="KW-0812">Transmembrane</keyword>